<keyword evidence="1" id="KW-0496">Mitochondrion</keyword>
<dbReference type="AlphaFoldDB" id="A0A6B9XWN8"/>
<proteinExistence type="predicted"/>
<sequence length="96" mass="10534">MLAGARINGGVAGYDDVFLGYTDRLQTRPRSIDRDRDTHPRGLAKLILSGEVAHKRSSTSFKRPSAILREYLPTAGQPSPHGGIVTYTHYGRVLKA</sequence>
<dbReference type="EMBL" id="MK697702">
    <property type="protein sequence ID" value="QHR91486.1"/>
    <property type="molecule type" value="Genomic_DNA"/>
</dbReference>
<evidence type="ECO:0000313" key="1">
    <source>
        <dbReference type="EMBL" id="QHR91486.1"/>
    </source>
</evidence>
<organism evidence="1">
    <name type="scientific">Picea sitchensis</name>
    <name type="common">Sitka spruce</name>
    <name type="synonym">Pinus sitchensis</name>
    <dbReference type="NCBI Taxonomy" id="3332"/>
    <lineage>
        <taxon>Eukaryota</taxon>
        <taxon>Viridiplantae</taxon>
        <taxon>Streptophyta</taxon>
        <taxon>Embryophyta</taxon>
        <taxon>Tracheophyta</taxon>
        <taxon>Spermatophyta</taxon>
        <taxon>Pinopsida</taxon>
        <taxon>Pinidae</taxon>
        <taxon>Conifers I</taxon>
        <taxon>Pinales</taxon>
        <taxon>Pinaceae</taxon>
        <taxon>Picea</taxon>
    </lineage>
</organism>
<reference evidence="1" key="1">
    <citation type="submission" date="2019-03" db="EMBL/GenBank/DDBJ databases">
        <title>Largest Complete Mitochondrial Genome of a Gymnosperm, Sitka Spruce (Picea sitchensis), Indicates Complex Physical Structure.</title>
        <authorList>
            <person name="Jackman S.D."/>
            <person name="Coombe L."/>
            <person name="Warren R."/>
            <person name="Kirk H."/>
            <person name="Trinh E."/>
            <person name="McLeod T."/>
            <person name="Pleasance S."/>
            <person name="Pandoh P."/>
            <person name="Zhao Y."/>
            <person name="Coope R."/>
            <person name="Bousquet J."/>
            <person name="Bohlmann J.C."/>
            <person name="Jones S.J.M."/>
            <person name="Birol I."/>
        </authorList>
    </citation>
    <scope>NUCLEOTIDE SEQUENCE</scope>
    <source>
        <strain evidence="1">Q903</strain>
    </source>
</reference>
<gene>
    <name evidence="1" type="primary">orf05553</name>
    <name evidence="1" type="ORF">Q903MT_gene5521</name>
</gene>
<geneLocation type="mitochondrion" evidence="1"/>
<name>A0A6B9XWN8_PICSI</name>
<accession>A0A6B9XWN8</accession>
<protein>
    <submittedName>
        <fullName evidence="1">Uncharacterized protein</fullName>
    </submittedName>
</protein>